<dbReference type="OrthoDB" id="1148707at2"/>
<dbReference type="Proteomes" id="UP000488936">
    <property type="component" value="Unassembled WGS sequence"/>
</dbReference>
<reference evidence="1 2" key="1">
    <citation type="journal article" date="2006" name="Int. J. Syst. Evol. Microbiol.">
        <title>Myroides pelagicus sp. nov., isolated from seawater in Thailand.</title>
        <authorList>
            <person name="Yoon J."/>
            <person name="Maneerat S."/>
            <person name="Kawai F."/>
            <person name="Yokota A."/>
        </authorList>
    </citation>
    <scope>NUCLEOTIDE SEQUENCE [LARGE SCALE GENOMIC DNA]</scope>
    <source>
        <strain evidence="1 2">SM1T</strain>
    </source>
</reference>
<gene>
    <name evidence="1" type="ORF">GJV77_12250</name>
</gene>
<protein>
    <recommendedName>
        <fullName evidence="3">Lipoprotein</fullName>
    </recommendedName>
</protein>
<organism evidence="1 2">
    <name type="scientific">Myroides pelagicus</name>
    <dbReference type="NCBI Taxonomy" id="270914"/>
    <lineage>
        <taxon>Bacteria</taxon>
        <taxon>Pseudomonadati</taxon>
        <taxon>Bacteroidota</taxon>
        <taxon>Flavobacteriia</taxon>
        <taxon>Flavobacteriales</taxon>
        <taxon>Flavobacteriaceae</taxon>
        <taxon>Myroides</taxon>
    </lineage>
</organism>
<keyword evidence="2" id="KW-1185">Reference proteome</keyword>
<evidence type="ECO:0000313" key="2">
    <source>
        <dbReference type="Proteomes" id="UP000488936"/>
    </source>
</evidence>
<comment type="caution">
    <text evidence="1">The sequence shown here is derived from an EMBL/GenBank/DDBJ whole genome shotgun (WGS) entry which is preliminary data.</text>
</comment>
<accession>A0A7K1GRM7</accession>
<evidence type="ECO:0008006" key="3">
    <source>
        <dbReference type="Google" id="ProtNLM"/>
    </source>
</evidence>
<dbReference type="AlphaFoldDB" id="A0A7K1GRM7"/>
<proteinExistence type="predicted"/>
<dbReference type="RefSeq" id="WP_155036645.1">
    <property type="nucleotide sequence ID" value="NZ_JAYMMG010000011.1"/>
</dbReference>
<sequence length="203" mass="23970">MKKIVLFLLPLFFILGSCNRKQMLLTRASHTVLEGVDDHSYVYIEYEEDGKTPHLNETNRIAGTNYLFAVERELNLLDVAKMVKKVKDHKYEEDNMHRDEKGVFYIYVDSLHKNRAWFPFKELDFDFTGPTALENVVYVQGANDFIFEGNKVDREQLLQSIVQRDSIQLGFNKDLSFETYLQIRVLLEEKEISNQFRKQDLVY</sequence>
<evidence type="ECO:0000313" key="1">
    <source>
        <dbReference type="EMBL" id="MTH30664.1"/>
    </source>
</evidence>
<dbReference type="EMBL" id="WMJY01000034">
    <property type="protein sequence ID" value="MTH30664.1"/>
    <property type="molecule type" value="Genomic_DNA"/>
</dbReference>
<dbReference type="PROSITE" id="PS51257">
    <property type="entry name" value="PROKAR_LIPOPROTEIN"/>
    <property type="match status" value="1"/>
</dbReference>
<name>A0A7K1GRM7_9FLAO</name>